<dbReference type="InterPro" id="IPR004659">
    <property type="entry name" value="RNase_E/G"/>
</dbReference>
<feature type="region of interest" description="Disordered" evidence="9">
    <location>
        <begin position="550"/>
        <end position="841"/>
    </location>
</feature>
<dbReference type="NCBIfam" id="TIGR00757">
    <property type="entry name" value="RNaseEG"/>
    <property type="match status" value="1"/>
</dbReference>
<dbReference type="Gene3D" id="3.40.1260.20">
    <property type="entry name" value="Ribonuclease E, catalytic domain"/>
    <property type="match status" value="1"/>
</dbReference>
<feature type="compositionally biased region" description="Basic and acidic residues" evidence="9">
    <location>
        <begin position="591"/>
        <end position="600"/>
    </location>
</feature>
<keyword evidence="8" id="KW-0694">RNA-binding</keyword>
<feature type="domain" description="RNA-binding protein AU-1/Ribonuclease E/G" evidence="10">
    <location>
        <begin position="181"/>
        <end position="451"/>
    </location>
</feature>
<feature type="compositionally biased region" description="Basic residues" evidence="9">
    <location>
        <begin position="601"/>
        <end position="613"/>
    </location>
</feature>
<name>A0A3B0RPI9_9ZZZZ</name>
<evidence type="ECO:0000256" key="6">
    <source>
        <dbReference type="ARBA" id="ARBA00022801"/>
    </source>
</evidence>
<dbReference type="SUPFAM" id="SSF50249">
    <property type="entry name" value="Nucleic acid-binding proteins"/>
    <property type="match status" value="1"/>
</dbReference>
<evidence type="ECO:0000256" key="2">
    <source>
        <dbReference type="ARBA" id="ARBA00022490"/>
    </source>
</evidence>
<feature type="domain" description="RNase E/G thioredoxin-like" evidence="11">
    <location>
        <begin position="464"/>
        <end position="547"/>
    </location>
</feature>
<gene>
    <name evidence="12" type="ORF">MNBD_ALPHA06-2312</name>
</gene>
<organism evidence="12">
    <name type="scientific">hydrothermal vent metagenome</name>
    <dbReference type="NCBI Taxonomy" id="652676"/>
    <lineage>
        <taxon>unclassified sequences</taxon>
        <taxon>metagenomes</taxon>
        <taxon>ecological metagenomes</taxon>
    </lineage>
</organism>
<evidence type="ECO:0000256" key="8">
    <source>
        <dbReference type="ARBA" id="ARBA00022884"/>
    </source>
</evidence>
<dbReference type="Pfam" id="PF10150">
    <property type="entry name" value="RNase_E_G"/>
    <property type="match status" value="1"/>
</dbReference>
<keyword evidence="3" id="KW-0540">Nuclease</keyword>
<dbReference type="InterPro" id="IPR012340">
    <property type="entry name" value="NA-bd_OB-fold"/>
</dbReference>
<accession>A0A3B0RPI9</accession>
<evidence type="ECO:0000256" key="5">
    <source>
        <dbReference type="ARBA" id="ARBA00022759"/>
    </source>
</evidence>
<dbReference type="GO" id="GO:0005737">
    <property type="term" value="C:cytoplasm"/>
    <property type="evidence" value="ECO:0007669"/>
    <property type="project" value="TreeGrafter"/>
</dbReference>
<dbReference type="InterPro" id="IPR028878">
    <property type="entry name" value="RNase_E"/>
</dbReference>
<dbReference type="EMBL" id="UOEE01000164">
    <property type="protein sequence ID" value="VAV93341.1"/>
    <property type="molecule type" value="Genomic_DNA"/>
</dbReference>
<keyword evidence="4" id="KW-0479">Metal-binding</keyword>
<keyword evidence="6 12" id="KW-0378">Hydrolase</keyword>
<dbReference type="HAMAP" id="MF_00970">
    <property type="entry name" value="RNase_E"/>
    <property type="match status" value="1"/>
</dbReference>
<dbReference type="InterPro" id="IPR048583">
    <property type="entry name" value="RNase_E_G_thioredoxin-like"/>
</dbReference>
<feature type="compositionally biased region" description="Basic and acidic residues" evidence="9">
    <location>
        <begin position="557"/>
        <end position="567"/>
    </location>
</feature>
<dbReference type="Gene3D" id="2.40.50.140">
    <property type="entry name" value="Nucleic acid-binding proteins"/>
    <property type="match status" value="1"/>
</dbReference>
<evidence type="ECO:0000256" key="1">
    <source>
        <dbReference type="ARBA" id="ARBA00001946"/>
    </source>
</evidence>
<evidence type="ECO:0000313" key="12">
    <source>
        <dbReference type="EMBL" id="VAV93341.1"/>
    </source>
</evidence>
<dbReference type="PANTHER" id="PTHR30001">
    <property type="entry name" value="RIBONUCLEASE"/>
    <property type="match status" value="1"/>
</dbReference>
<evidence type="ECO:0000256" key="4">
    <source>
        <dbReference type="ARBA" id="ARBA00022723"/>
    </source>
</evidence>
<dbReference type="AlphaFoldDB" id="A0A3B0RPI9"/>
<dbReference type="GO" id="GO:0046872">
    <property type="term" value="F:metal ion binding"/>
    <property type="evidence" value="ECO:0007669"/>
    <property type="project" value="UniProtKB-KW"/>
</dbReference>
<keyword evidence="7" id="KW-0460">Magnesium</keyword>
<dbReference type="GO" id="GO:0008995">
    <property type="term" value="F:ribonuclease E activity"/>
    <property type="evidence" value="ECO:0007669"/>
    <property type="project" value="UniProtKB-EC"/>
</dbReference>
<sequence length="841" mass="94128">MTKRMLIDAAHPEQTRVAVVDGTRVEEFDFESQNKRQLRGNIYLAKVTRVEASLQAAFVDYGGNRHGFLAFNEIHPDYYQIPVADKAKLLEAEAAEAQEAEADEADAETPDEDDPDHDHDASTAEEAEIAAEEIKQREKRRRKNYRRYKIQEVIKHGQIMLIQVVKEERGTKGAALTSYMSLAGRYCVLMPNTAKGGGISRKIANAADRKRLKSITSELSIATGMGLIIRTAGAKRNKTEIKRDYDYLSRLWNTIRDNTKNSTAPALIHEEGGLVRRAVRDLYDKDIESIQVEGDAAYQDAKEFMKMLMPSHTDKVVHYQEKYPIFLRYKVEDQLETIHSPEVQLKSGGYLVIHQTEALVAIDVNSGKATRERNIEATAVKTNLEAAEESCRQMRLRDLAGLIVIDFIDMEENKNNRAVEKRMKDSLKRDRARVQAGRISMFGLFEMSRQRRRASVIEGTSQSCPTCNGLGVVRSIESSALQALQALESEGMKNRAKLIKLTAPTEVALYILNEKRAHLAEIESQSDTRIMVETNPDMTPPMHEVEALELIPGGGKTKADSNEEPGNRKKRRGRKPKKPAVTTEPVVENQTEEKENTEPKKGRRRGRRGGRSRTRPEAEQTPTQTPDTPNTADTPETEAKPATKRRVRRTRKSADSTEAPTATEPVQEVVEETAEKPSRPKRTRRSRRKKTDEPVQADVAKATAETVETVKDERPKRRVRKRPASKEQVKPADEKPAKPAKKTPVKATEAKPKATTAKRTVRKRPSAATKAAKPAETAKKAAPVAKKPTPRKPAAKAKTDTAKTKASAKPVDTPKPEIKTAATKKSKRSWRSRIFGADTDE</sequence>
<dbReference type="PANTHER" id="PTHR30001:SF1">
    <property type="entry name" value="RIBONUCLEASE E_G-LIKE PROTEIN, CHLOROPLASTIC"/>
    <property type="match status" value="1"/>
</dbReference>
<keyword evidence="5" id="KW-0255">Endonuclease</keyword>
<feature type="region of interest" description="Disordered" evidence="9">
    <location>
        <begin position="93"/>
        <end position="128"/>
    </location>
</feature>
<feature type="compositionally biased region" description="Basic residues" evidence="9">
    <location>
        <begin position="679"/>
        <end position="689"/>
    </location>
</feature>
<dbReference type="Pfam" id="PF20833">
    <property type="entry name" value="RNase_E_G_Thio"/>
    <property type="match status" value="1"/>
</dbReference>
<feature type="compositionally biased region" description="Low complexity" evidence="9">
    <location>
        <begin position="619"/>
        <end position="634"/>
    </location>
</feature>
<feature type="compositionally biased region" description="Basic residues" evidence="9">
    <location>
        <begin position="642"/>
        <end position="651"/>
    </location>
</feature>
<feature type="compositionally biased region" description="Low complexity" evidence="9">
    <location>
        <begin position="767"/>
        <end position="787"/>
    </location>
</feature>
<feature type="compositionally biased region" description="Basic residues" evidence="9">
    <location>
        <begin position="822"/>
        <end position="831"/>
    </location>
</feature>
<reference evidence="12" key="1">
    <citation type="submission" date="2018-06" db="EMBL/GenBank/DDBJ databases">
        <authorList>
            <person name="Zhirakovskaya E."/>
        </authorList>
    </citation>
    <scope>NUCLEOTIDE SEQUENCE</scope>
</reference>
<keyword evidence="2" id="KW-0963">Cytoplasm</keyword>
<dbReference type="CDD" id="cd04453">
    <property type="entry name" value="S1_RNase_E"/>
    <property type="match status" value="1"/>
</dbReference>
<evidence type="ECO:0000259" key="10">
    <source>
        <dbReference type="Pfam" id="PF10150"/>
    </source>
</evidence>
<evidence type="ECO:0000256" key="7">
    <source>
        <dbReference type="ARBA" id="ARBA00022842"/>
    </source>
</evidence>
<dbReference type="InterPro" id="IPR019307">
    <property type="entry name" value="RNA-bd_AU-1/RNase_E/G"/>
</dbReference>
<feature type="compositionally biased region" description="Basic residues" evidence="9">
    <location>
        <begin position="568"/>
        <end position="578"/>
    </location>
</feature>
<feature type="compositionally biased region" description="Basic and acidic residues" evidence="9">
    <location>
        <begin position="724"/>
        <end position="737"/>
    </location>
</feature>
<evidence type="ECO:0000256" key="3">
    <source>
        <dbReference type="ARBA" id="ARBA00022722"/>
    </source>
</evidence>
<protein>
    <submittedName>
        <fullName evidence="12">Ribonuclease E</fullName>
        <ecNumber evidence="12">3.1.26.12</ecNumber>
    </submittedName>
</protein>
<feature type="compositionally biased region" description="Acidic residues" evidence="9">
    <location>
        <begin position="93"/>
        <end position="115"/>
    </location>
</feature>
<dbReference type="EC" id="3.1.26.12" evidence="12"/>
<dbReference type="GO" id="GO:0003723">
    <property type="term" value="F:RNA binding"/>
    <property type="evidence" value="ECO:0007669"/>
    <property type="project" value="UniProtKB-KW"/>
</dbReference>
<comment type="cofactor">
    <cofactor evidence="1">
        <name>Mg(2+)</name>
        <dbReference type="ChEBI" id="CHEBI:18420"/>
    </cofactor>
</comment>
<dbReference type="GO" id="GO:0006364">
    <property type="term" value="P:rRNA processing"/>
    <property type="evidence" value="ECO:0007669"/>
    <property type="project" value="TreeGrafter"/>
</dbReference>
<proteinExistence type="inferred from homology"/>
<evidence type="ECO:0000259" key="11">
    <source>
        <dbReference type="Pfam" id="PF20833"/>
    </source>
</evidence>
<evidence type="ECO:0000256" key="9">
    <source>
        <dbReference type="SAM" id="MobiDB-lite"/>
    </source>
</evidence>